<dbReference type="AlphaFoldDB" id="A0A7X5ZPQ5"/>
<dbReference type="EMBL" id="JAAOYM010000001">
    <property type="protein sequence ID" value="NIJ10974.1"/>
    <property type="molecule type" value="Genomic_DNA"/>
</dbReference>
<accession>A0A7X5ZPQ5</accession>
<comment type="caution">
    <text evidence="1">The sequence shown here is derived from an EMBL/GenBank/DDBJ whole genome shotgun (WGS) entry which is preliminary data.</text>
</comment>
<gene>
    <name evidence="1" type="ORF">FHU38_001318</name>
</gene>
<sequence length="58" mass="6218">MLTVLVAVAWWVRMGWRLVPRLGQRGLGVLNPPTKTPRPLVLNPLVSGGIGGSGRMAD</sequence>
<name>A0A7X5ZPQ5_9PSEU</name>
<proteinExistence type="predicted"/>
<reference evidence="1 2" key="1">
    <citation type="submission" date="2020-03" db="EMBL/GenBank/DDBJ databases">
        <title>Sequencing the genomes of 1000 actinobacteria strains.</title>
        <authorList>
            <person name="Klenk H.-P."/>
        </authorList>
    </citation>
    <scope>NUCLEOTIDE SEQUENCE [LARGE SCALE GENOMIC DNA]</scope>
    <source>
        <strain evidence="1 2">DSM 45685</strain>
    </source>
</reference>
<dbReference type="Proteomes" id="UP000545493">
    <property type="component" value="Unassembled WGS sequence"/>
</dbReference>
<evidence type="ECO:0000313" key="1">
    <source>
        <dbReference type="EMBL" id="NIJ10974.1"/>
    </source>
</evidence>
<organism evidence="1 2">
    <name type="scientific">Saccharomonospora amisosensis</name>
    <dbReference type="NCBI Taxonomy" id="1128677"/>
    <lineage>
        <taxon>Bacteria</taxon>
        <taxon>Bacillati</taxon>
        <taxon>Actinomycetota</taxon>
        <taxon>Actinomycetes</taxon>
        <taxon>Pseudonocardiales</taxon>
        <taxon>Pseudonocardiaceae</taxon>
        <taxon>Saccharomonospora</taxon>
    </lineage>
</organism>
<evidence type="ECO:0000313" key="2">
    <source>
        <dbReference type="Proteomes" id="UP000545493"/>
    </source>
</evidence>
<protein>
    <submittedName>
        <fullName evidence="1">Uncharacterized protein</fullName>
    </submittedName>
</protein>
<dbReference type="RefSeq" id="WP_167165465.1">
    <property type="nucleotide sequence ID" value="NZ_JAAOYM010000001.1"/>
</dbReference>
<keyword evidence="2" id="KW-1185">Reference proteome</keyword>